<keyword evidence="3" id="KW-1185">Reference proteome</keyword>
<evidence type="ECO:0000256" key="1">
    <source>
        <dbReference type="SAM" id="MobiDB-lite"/>
    </source>
</evidence>
<protein>
    <submittedName>
        <fullName evidence="2">Uncharacterized protein</fullName>
    </submittedName>
</protein>
<evidence type="ECO:0000313" key="3">
    <source>
        <dbReference type="Proteomes" id="UP000614350"/>
    </source>
</evidence>
<dbReference type="AlphaFoldDB" id="A0A834K5X5"/>
<organism evidence="2 3">
    <name type="scientific">Vespula vulgaris</name>
    <name type="common">Yellow jacket</name>
    <name type="synonym">Wasp</name>
    <dbReference type="NCBI Taxonomy" id="7454"/>
    <lineage>
        <taxon>Eukaryota</taxon>
        <taxon>Metazoa</taxon>
        <taxon>Ecdysozoa</taxon>
        <taxon>Arthropoda</taxon>
        <taxon>Hexapoda</taxon>
        <taxon>Insecta</taxon>
        <taxon>Pterygota</taxon>
        <taxon>Neoptera</taxon>
        <taxon>Endopterygota</taxon>
        <taxon>Hymenoptera</taxon>
        <taxon>Apocrita</taxon>
        <taxon>Aculeata</taxon>
        <taxon>Vespoidea</taxon>
        <taxon>Vespidae</taxon>
        <taxon>Vespinae</taxon>
        <taxon>Vespula</taxon>
    </lineage>
</organism>
<dbReference type="Proteomes" id="UP000614350">
    <property type="component" value="Unassembled WGS sequence"/>
</dbReference>
<feature type="compositionally biased region" description="Polar residues" evidence="1">
    <location>
        <begin position="196"/>
        <end position="205"/>
    </location>
</feature>
<reference evidence="2" key="1">
    <citation type="journal article" date="2020" name="G3 (Bethesda)">
        <title>High-Quality Assemblies for Three Invasive Social Wasps from the &lt;i&gt;Vespula&lt;/i&gt; Genus.</title>
        <authorList>
            <person name="Harrop T.W.R."/>
            <person name="Guhlin J."/>
            <person name="McLaughlin G.M."/>
            <person name="Permina E."/>
            <person name="Stockwell P."/>
            <person name="Gilligan J."/>
            <person name="Le Lec M.F."/>
            <person name="Gruber M.A.M."/>
            <person name="Quinn O."/>
            <person name="Lovegrove M."/>
            <person name="Duncan E.J."/>
            <person name="Remnant E.J."/>
            <person name="Van Eeckhoven J."/>
            <person name="Graham B."/>
            <person name="Knapp R.A."/>
            <person name="Langford K.W."/>
            <person name="Kronenberg Z."/>
            <person name="Press M.O."/>
            <person name="Eacker S.M."/>
            <person name="Wilson-Rankin E.E."/>
            <person name="Purcell J."/>
            <person name="Lester P.J."/>
            <person name="Dearden P.K."/>
        </authorList>
    </citation>
    <scope>NUCLEOTIDE SEQUENCE</scope>
    <source>
        <strain evidence="2">Marl-1</strain>
    </source>
</reference>
<name>A0A834K5X5_VESVU</name>
<gene>
    <name evidence="2" type="ORF">HZH66_006007</name>
</gene>
<proteinExistence type="predicted"/>
<evidence type="ECO:0000313" key="2">
    <source>
        <dbReference type="EMBL" id="KAF7400823.1"/>
    </source>
</evidence>
<accession>A0A834K5X5</accession>
<comment type="caution">
    <text evidence="2">The sequence shown here is derived from an EMBL/GenBank/DDBJ whole genome shotgun (WGS) entry which is preliminary data.</text>
</comment>
<sequence>MGGWLGWPVVAGIVGDTGIFYTRKFHGVSTFAWQLAGIHATRGTVQPEYWTVSMSLCVSAYDAELDARSHRNSERMAAPSNGDDTIAMARRARSCPADSTITTTLHYYYYTTTTIAAAAVGATAAATTTTYYYTLSTITYSGCNSNNQGNSSSSSGNSCSSVVVAAVVGGGVSDSHCKKSFESSPVPTMTRVKASKGSQSVRRDV</sequence>
<feature type="region of interest" description="Disordered" evidence="1">
    <location>
        <begin position="179"/>
        <end position="205"/>
    </location>
</feature>
<dbReference type="EMBL" id="JACSEA010000005">
    <property type="protein sequence ID" value="KAF7400823.1"/>
    <property type="molecule type" value="Genomic_DNA"/>
</dbReference>